<dbReference type="Proteomes" id="UP001375539">
    <property type="component" value="Unassembled WGS sequence"/>
</dbReference>
<keyword evidence="1" id="KW-0067">ATP-binding</keyword>
<dbReference type="EMBL" id="JBBKAI010000002">
    <property type="protein sequence ID" value="MEJ8662245.1"/>
    <property type="molecule type" value="Genomic_DNA"/>
</dbReference>
<comment type="caution">
    <text evidence="1">The sequence shown here is derived from an EMBL/GenBank/DDBJ whole genome shotgun (WGS) entry which is preliminary data.</text>
</comment>
<evidence type="ECO:0000313" key="1">
    <source>
        <dbReference type="EMBL" id="MEJ8662245.1"/>
    </source>
</evidence>
<sequence length="143" mass="15818">MYDTLHKAERKYFSHQFESVRHARDFASETLRAWDRLDIAEDIRLCLSELASNALTHADGPGRGFMVRLAADPAGIRLEVHDAGAGQPNTSRPNDEATSGRGLMIVEELADDWGVEKRKPFGKIVWSYFKSVTQGVSVSVAAA</sequence>
<organism evidence="1 2">
    <name type="scientific">Streptomyces pratisoli</name>
    <dbReference type="NCBI Taxonomy" id="3139917"/>
    <lineage>
        <taxon>Bacteria</taxon>
        <taxon>Bacillati</taxon>
        <taxon>Actinomycetota</taxon>
        <taxon>Actinomycetes</taxon>
        <taxon>Kitasatosporales</taxon>
        <taxon>Streptomycetaceae</taxon>
        <taxon>Streptomyces</taxon>
    </lineage>
</organism>
<proteinExistence type="predicted"/>
<gene>
    <name evidence="1" type="ORF">WKI58_38255</name>
</gene>
<keyword evidence="1" id="KW-0547">Nucleotide-binding</keyword>
<name>A0ACC6QUQ5_9ACTN</name>
<accession>A0ACC6QUQ5</accession>
<reference evidence="1" key="1">
    <citation type="submission" date="2024-03" db="EMBL/GenBank/DDBJ databases">
        <title>Novel Streptomyces species of biotechnological and ecological value are a feature of Machair soil.</title>
        <authorList>
            <person name="Prole J.R."/>
            <person name="Goodfellow M."/>
            <person name="Allenby N."/>
            <person name="Ward A.C."/>
        </authorList>
    </citation>
    <scope>NUCLEOTIDE SEQUENCE</scope>
    <source>
        <strain evidence="1">MS1.AVA.4</strain>
    </source>
</reference>
<evidence type="ECO:0000313" key="2">
    <source>
        <dbReference type="Proteomes" id="UP001375539"/>
    </source>
</evidence>
<keyword evidence="2" id="KW-1185">Reference proteome</keyword>
<protein>
    <submittedName>
        <fullName evidence="1">ATP-binding protein</fullName>
    </submittedName>
</protein>